<accession>A0A845QBB1</accession>
<keyword evidence="6 10" id="KW-1133">Transmembrane helix</keyword>
<organism evidence="12 13">
    <name type="scientific">Pyruvatibacter mobilis</name>
    <dbReference type="NCBI Taxonomy" id="1712261"/>
    <lineage>
        <taxon>Bacteria</taxon>
        <taxon>Pseudomonadati</taxon>
        <taxon>Pseudomonadota</taxon>
        <taxon>Alphaproteobacteria</taxon>
        <taxon>Hyphomicrobiales</taxon>
        <taxon>Parvibaculaceae</taxon>
        <taxon>Pyruvatibacter</taxon>
    </lineage>
</organism>
<dbReference type="PANTHER" id="PTHR30625">
    <property type="entry name" value="PROTEIN TOLQ"/>
    <property type="match status" value="1"/>
</dbReference>
<evidence type="ECO:0000256" key="4">
    <source>
        <dbReference type="ARBA" id="ARBA00022692"/>
    </source>
</evidence>
<evidence type="ECO:0000256" key="9">
    <source>
        <dbReference type="SAM" id="MobiDB-lite"/>
    </source>
</evidence>
<reference evidence="12 13" key="1">
    <citation type="journal article" date="2016" name="Int. J. Syst. Evol. Microbiol.">
        <title>Pyruvatibacter mobilis gen. nov., sp. nov., a marine bacterium from the culture broth of Picochlorum sp. 122.</title>
        <authorList>
            <person name="Wang G."/>
            <person name="Tang M."/>
            <person name="Wu H."/>
            <person name="Dai S."/>
            <person name="Li T."/>
            <person name="Chen C."/>
            <person name="He H."/>
            <person name="Fan J."/>
            <person name="Xiang W."/>
            <person name="Li X."/>
        </authorList>
    </citation>
    <scope>NUCLEOTIDE SEQUENCE [LARGE SCALE GENOMIC DNA]</scope>
    <source>
        <strain evidence="12 13">GYP-11</strain>
    </source>
</reference>
<keyword evidence="4 10" id="KW-0812">Transmembrane</keyword>
<proteinExistence type="inferred from homology"/>
<evidence type="ECO:0000256" key="7">
    <source>
        <dbReference type="ARBA" id="ARBA00023136"/>
    </source>
</evidence>
<dbReference type="Pfam" id="PF01618">
    <property type="entry name" value="MotA_ExbB"/>
    <property type="match status" value="1"/>
</dbReference>
<comment type="caution">
    <text evidence="12">The sequence shown here is derived from an EMBL/GenBank/DDBJ whole genome shotgun (WGS) entry which is preliminary data.</text>
</comment>
<name>A0A845QBB1_9HYPH</name>
<keyword evidence="3" id="KW-1003">Cell membrane</keyword>
<evidence type="ECO:0000313" key="12">
    <source>
        <dbReference type="EMBL" id="NBG95777.1"/>
    </source>
</evidence>
<evidence type="ECO:0000256" key="5">
    <source>
        <dbReference type="ARBA" id="ARBA00022927"/>
    </source>
</evidence>
<evidence type="ECO:0000256" key="2">
    <source>
        <dbReference type="ARBA" id="ARBA00022448"/>
    </source>
</evidence>
<feature type="compositionally biased region" description="Polar residues" evidence="9">
    <location>
        <begin position="228"/>
        <end position="242"/>
    </location>
</feature>
<protein>
    <submittedName>
        <fullName evidence="12">MotA/TolQ/ExbB proton channel family protein</fullName>
    </submittedName>
</protein>
<dbReference type="Proteomes" id="UP000470384">
    <property type="component" value="Unassembled WGS sequence"/>
</dbReference>
<dbReference type="OrthoDB" id="4045at2"/>
<evidence type="ECO:0000256" key="6">
    <source>
        <dbReference type="ARBA" id="ARBA00022989"/>
    </source>
</evidence>
<feature type="transmembrane region" description="Helical" evidence="10">
    <location>
        <begin position="35"/>
        <end position="56"/>
    </location>
</feature>
<evidence type="ECO:0000256" key="8">
    <source>
        <dbReference type="RuleBase" id="RU004057"/>
    </source>
</evidence>
<keyword evidence="2 8" id="KW-0813">Transport</keyword>
<dbReference type="InterPro" id="IPR002898">
    <property type="entry name" value="MotA_ExbB_proton_chnl"/>
</dbReference>
<keyword evidence="5 8" id="KW-0653">Protein transport</keyword>
<feature type="transmembrane region" description="Helical" evidence="10">
    <location>
        <begin position="142"/>
        <end position="160"/>
    </location>
</feature>
<keyword evidence="7 10" id="KW-0472">Membrane</keyword>
<dbReference type="RefSeq" id="WP_160587680.1">
    <property type="nucleotide sequence ID" value="NZ_BMHN01000001.1"/>
</dbReference>
<dbReference type="GO" id="GO:0017038">
    <property type="term" value="P:protein import"/>
    <property type="evidence" value="ECO:0007669"/>
    <property type="project" value="TreeGrafter"/>
</dbReference>
<dbReference type="PANTHER" id="PTHR30625:SF15">
    <property type="entry name" value="BIOPOLYMER TRANSPORT PROTEIN EXBB"/>
    <property type="match status" value="1"/>
</dbReference>
<evidence type="ECO:0000256" key="1">
    <source>
        <dbReference type="ARBA" id="ARBA00004651"/>
    </source>
</evidence>
<feature type="domain" description="MotA/TolQ/ExbB proton channel" evidence="11">
    <location>
        <begin position="95"/>
        <end position="218"/>
    </location>
</feature>
<sequence>MDEITGPEADSSPAETIAAPGLDETALDLLALLDLGGPVVLILLAMSVFALAIVLLKSWQFWRLGVGRTRMAEKAVTLFTAGKTEEALAEASRIRSPVQDVVARGIKRLADGHSPDLARADAMALGSDLIEDMRTYLRPLEVIAALSPLLGLFGTVLGMIDAFRALEAAGNNVDPSILSGGIWVALLTTAVGIGVAMPVVAMLNWLERRIERAAHSMDSALNRLFVSPTPSTQQPQARNDTSFPAAAAGE</sequence>
<dbReference type="GO" id="GO:0005886">
    <property type="term" value="C:plasma membrane"/>
    <property type="evidence" value="ECO:0007669"/>
    <property type="project" value="UniProtKB-SubCell"/>
</dbReference>
<dbReference type="AlphaFoldDB" id="A0A845QBB1"/>
<dbReference type="GeneID" id="300654480"/>
<comment type="similarity">
    <text evidence="8">Belongs to the exbB/tolQ family.</text>
</comment>
<evidence type="ECO:0000259" key="11">
    <source>
        <dbReference type="Pfam" id="PF01618"/>
    </source>
</evidence>
<dbReference type="InterPro" id="IPR050790">
    <property type="entry name" value="ExbB/TolQ_transport"/>
</dbReference>
<feature type="region of interest" description="Disordered" evidence="9">
    <location>
        <begin position="228"/>
        <end position="250"/>
    </location>
</feature>
<dbReference type="EMBL" id="WXYQ01000006">
    <property type="protein sequence ID" value="NBG95777.1"/>
    <property type="molecule type" value="Genomic_DNA"/>
</dbReference>
<gene>
    <name evidence="12" type="ORF">GTQ45_08530</name>
</gene>
<evidence type="ECO:0000256" key="3">
    <source>
        <dbReference type="ARBA" id="ARBA00022475"/>
    </source>
</evidence>
<evidence type="ECO:0000256" key="10">
    <source>
        <dbReference type="SAM" id="Phobius"/>
    </source>
</evidence>
<evidence type="ECO:0000313" key="13">
    <source>
        <dbReference type="Proteomes" id="UP000470384"/>
    </source>
</evidence>
<keyword evidence="13" id="KW-1185">Reference proteome</keyword>
<comment type="subcellular location">
    <subcellularLocation>
        <location evidence="1">Cell membrane</location>
        <topology evidence="1">Multi-pass membrane protein</topology>
    </subcellularLocation>
    <subcellularLocation>
        <location evidence="8">Membrane</location>
        <topology evidence="8">Multi-pass membrane protein</topology>
    </subcellularLocation>
</comment>
<feature type="transmembrane region" description="Helical" evidence="10">
    <location>
        <begin position="180"/>
        <end position="206"/>
    </location>
</feature>